<organism evidence="1 2">
    <name type="scientific">Polyplax serrata</name>
    <name type="common">Common mouse louse</name>
    <dbReference type="NCBI Taxonomy" id="468196"/>
    <lineage>
        <taxon>Eukaryota</taxon>
        <taxon>Metazoa</taxon>
        <taxon>Ecdysozoa</taxon>
        <taxon>Arthropoda</taxon>
        <taxon>Hexapoda</taxon>
        <taxon>Insecta</taxon>
        <taxon>Pterygota</taxon>
        <taxon>Neoptera</taxon>
        <taxon>Paraneoptera</taxon>
        <taxon>Psocodea</taxon>
        <taxon>Troctomorpha</taxon>
        <taxon>Phthiraptera</taxon>
        <taxon>Anoplura</taxon>
        <taxon>Polyplacidae</taxon>
        <taxon>Polyplax</taxon>
    </lineage>
</organism>
<dbReference type="AlphaFoldDB" id="A0AAN8P377"/>
<comment type="caution">
    <text evidence="1">The sequence shown here is derived from an EMBL/GenBank/DDBJ whole genome shotgun (WGS) entry which is preliminary data.</text>
</comment>
<dbReference type="EMBL" id="JAWJWE010000036">
    <property type="protein sequence ID" value="KAK6629590.1"/>
    <property type="molecule type" value="Genomic_DNA"/>
</dbReference>
<gene>
    <name evidence="1" type="ORF">RUM43_003407</name>
</gene>
<name>A0AAN8P377_POLSC</name>
<accession>A0AAN8P377</accession>
<evidence type="ECO:0000313" key="2">
    <source>
        <dbReference type="Proteomes" id="UP001372834"/>
    </source>
</evidence>
<dbReference type="Proteomes" id="UP001372834">
    <property type="component" value="Unassembled WGS sequence"/>
</dbReference>
<feature type="non-terminal residue" evidence="1">
    <location>
        <position position="53"/>
    </location>
</feature>
<protein>
    <submittedName>
        <fullName evidence="1">Uncharacterized protein</fullName>
    </submittedName>
</protein>
<evidence type="ECO:0000313" key="1">
    <source>
        <dbReference type="EMBL" id="KAK6629590.1"/>
    </source>
</evidence>
<reference evidence="1 2" key="1">
    <citation type="submission" date="2023-10" db="EMBL/GenBank/DDBJ databases">
        <title>Genomes of two closely related lineages of the louse Polyplax serrata with different host specificities.</title>
        <authorList>
            <person name="Martinu J."/>
            <person name="Tarabai H."/>
            <person name="Stefka J."/>
            <person name="Hypsa V."/>
        </authorList>
    </citation>
    <scope>NUCLEOTIDE SEQUENCE [LARGE SCALE GENOMIC DNA]</scope>
    <source>
        <strain evidence="1">HR10_N</strain>
    </source>
</reference>
<sequence length="53" mass="5878">MTPPIILIGQAGDFRKILIGRRAQNGTTATATNAAPYDMTKRQMKTSHFIMQN</sequence>
<proteinExistence type="predicted"/>